<comment type="caution">
    <text evidence="2">The sequence shown here is derived from an EMBL/GenBank/DDBJ whole genome shotgun (WGS) entry which is preliminary data.</text>
</comment>
<dbReference type="EMBL" id="RDQH01000335">
    <property type="protein sequence ID" value="RXH89363.1"/>
    <property type="molecule type" value="Genomic_DNA"/>
</dbReference>
<sequence>MFDPLFFLGKKLGYIVLSDPRSNPPNRFWGRGSISTISLAITASLLLTASSSTNLNRSRTTNPSGRKTQEEILVVDVGRQPDCNIVLIHPSISRFQRFVIRQAGIVEGLGSRGHSTSGIEIERGRGRQCERRKGRQRERESGKGSSRDRSLRVSQLGGHADGDRDRDRRGRQRQSDR</sequence>
<dbReference type="Proteomes" id="UP000290289">
    <property type="component" value="Chromosome 9"/>
</dbReference>
<feature type="compositionally biased region" description="Basic and acidic residues" evidence="1">
    <location>
        <begin position="160"/>
        <end position="177"/>
    </location>
</feature>
<gene>
    <name evidence="2" type="ORF">DVH24_031720</name>
</gene>
<feature type="compositionally biased region" description="Basic and acidic residues" evidence="1">
    <location>
        <begin position="120"/>
        <end position="151"/>
    </location>
</feature>
<proteinExistence type="predicted"/>
<keyword evidence="3" id="KW-1185">Reference proteome</keyword>
<protein>
    <submittedName>
        <fullName evidence="2">Uncharacterized protein</fullName>
    </submittedName>
</protein>
<organism evidence="2 3">
    <name type="scientific">Malus domestica</name>
    <name type="common">Apple</name>
    <name type="synonym">Pyrus malus</name>
    <dbReference type="NCBI Taxonomy" id="3750"/>
    <lineage>
        <taxon>Eukaryota</taxon>
        <taxon>Viridiplantae</taxon>
        <taxon>Streptophyta</taxon>
        <taxon>Embryophyta</taxon>
        <taxon>Tracheophyta</taxon>
        <taxon>Spermatophyta</taxon>
        <taxon>Magnoliopsida</taxon>
        <taxon>eudicotyledons</taxon>
        <taxon>Gunneridae</taxon>
        <taxon>Pentapetalae</taxon>
        <taxon>rosids</taxon>
        <taxon>fabids</taxon>
        <taxon>Rosales</taxon>
        <taxon>Rosaceae</taxon>
        <taxon>Amygdaloideae</taxon>
        <taxon>Maleae</taxon>
        <taxon>Malus</taxon>
    </lineage>
</organism>
<evidence type="ECO:0000313" key="2">
    <source>
        <dbReference type="EMBL" id="RXH89363.1"/>
    </source>
</evidence>
<evidence type="ECO:0000256" key="1">
    <source>
        <dbReference type="SAM" id="MobiDB-lite"/>
    </source>
</evidence>
<evidence type="ECO:0000313" key="3">
    <source>
        <dbReference type="Proteomes" id="UP000290289"/>
    </source>
</evidence>
<reference evidence="2 3" key="1">
    <citation type="submission" date="2018-10" db="EMBL/GenBank/DDBJ databases">
        <title>A high-quality apple genome assembly.</title>
        <authorList>
            <person name="Hu J."/>
        </authorList>
    </citation>
    <scope>NUCLEOTIDE SEQUENCE [LARGE SCALE GENOMIC DNA]</scope>
    <source>
        <strain evidence="3">cv. HFTH1</strain>
        <tissue evidence="2">Young leaf</tissue>
    </source>
</reference>
<name>A0A498J6E6_MALDO</name>
<accession>A0A498J6E6</accession>
<dbReference type="AlphaFoldDB" id="A0A498J6E6"/>
<feature type="region of interest" description="Disordered" evidence="1">
    <location>
        <begin position="111"/>
        <end position="177"/>
    </location>
</feature>